<evidence type="ECO:0000313" key="1">
    <source>
        <dbReference type="EMBL" id="RYR51517.1"/>
    </source>
</evidence>
<gene>
    <name evidence="1" type="ORF">Ahy_A06g026538</name>
</gene>
<evidence type="ECO:0000313" key="2">
    <source>
        <dbReference type="Proteomes" id="UP000289738"/>
    </source>
</evidence>
<dbReference type="Proteomes" id="UP000289738">
    <property type="component" value="Chromosome A06"/>
</dbReference>
<proteinExistence type="predicted"/>
<keyword evidence="2" id="KW-1185">Reference proteome</keyword>
<dbReference type="STRING" id="3818.A0A445CKS7"/>
<reference evidence="1 2" key="1">
    <citation type="submission" date="2019-01" db="EMBL/GenBank/DDBJ databases">
        <title>Sequencing of cultivated peanut Arachis hypogaea provides insights into genome evolution and oil improvement.</title>
        <authorList>
            <person name="Chen X."/>
        </authorList>
    </citation>
    <scope>NUCLEOTIDE SEQUENCE [LARGE SCALE GENOMIC DNA]</scope>
    <source>
        <strain evidence="2">cv. Fuhuasheng</strain>
        <tissue evidence="1">Leaves</tissue>
    </source>
</reference>
<dbReference type="PANTHER" id="PTHR24014">
    <property type="entry name" value="2-OXOGLUTARATE AND IRON-DEPENDENT OXYGENASE DOMAIN-CONTAINING PROTEIN 2"/>
    <property type="match status" value="1"/>
</dbReference>
<dbReference type="EMBL" id="SDMP01000006">
    <property type="protein sequence ID" value="RYR51517.1"/>
    <property type="molecule type" value="Genomic_DNA"/>
</dbReference>
<sequence length="143" mass="16179">MRRKNFKSKPTGRHQFSTPEDLQVVALPHLEAEVEESTIKTSNPFILWQFPLLNSVDALWTLIMDLLLNMGSTGIENMVGFEARYSLLRAGFHVDDSEVTLNICLGKEFSGGELFFRGARCDAHVNSDSQLEKLNTEILISHR</sequence>
<protein>
    <submittedName>
        <fullName evidence="1">Uncharacterized protein</fullName>
    </submittedName>
</protein>
<comment type="caution">
    <text evidence="1">The sequence shown here is derived from an EMBL/GenBank/DDBJ whole genome shotgun (WGS) entry which is preliminary data.</text>
</comment>
<name>A0A445CKS7_ARAHY</name>
<dbReference type="PANTHER" id="PTHR24014:SF20">
    <property type="entry name" value="2OG-FE(II) OXYGENASE FAMILY OXIDOREDUCTASE"/>
    <property type="match status" value="1"/>
</dbReference>
<organism evidence="1 2">
    <name type="scientific">Arachis hypogaea</name>
    <name type="common">Peanut</name>
    <dbReference type="NCBI Taxonomy" id="3818"/>
    <lineage>
        <taxon>Eukaryota</taxon>
        <taxon>Viridiplantae</taxon>
        <taxon>Streptophyta</taxon>
        <taxon>Embryophyta</taxon>
        <taxon>Tracheophyta</taxon>
        <taxon>Spermatophyta</taxon>
        <taxon>Magnoliopsida</taxon>
        <taxon>eudicotyledons</taxon>
        <taxon>Gunneridae</taxon>
        <taxon>Pentapetalae</taxon>
        <taxon>rosids</taxon>
        <taxon>fabids</taxon>
        <taxon>Fabales</taxon>
        <taxon>Fabaceae</taxon>
        <taxon>Papilionoideae</taxon>
        <taxon>50 kb inversion clade</taxon>
        <taxon>dalbergioids sensu lato</taxon>
        <taxon>Dalbergieae</taxon>
        <taxon>Pterocarpus clade</taxon>
        <taxon>Arachis</taxon>
    </lineage>
</organism>
<accession>A0A445CKS7</accession>
<dbReference type="AlphaFoldDB" id="A0A445CKS7"/>